<keyword evidence="3" id="KW-1015">Disulfide bond</keyword>
<keyword evidence="4" id="KW-0720">Serine protease</keyword>
<evidence type="ECO:0000256" key="2">
    <source>
        <dbReference type="ARBA" id="ARBA00022525"/>
    </source>
</evidence>
<keyword evidence="4" id="KW-0378">Hydrolase</keyword>
<dbReference type="CDD" id="cd00190">
    <property type="entry name" value="Tryp_SPc"/>
    <property type="match status" value="1"/>
</dbReference>
<comment type="subcellular location">
    <subcellularLocation>
        <location evidence="1">Secreted</location>
    </subcellularLocation>
</comment>
<accession>A0AAN8WPV9</accession>
<evidence type="ECO:0000256" key="4">
    <source>
        <dbReference type="RuleBase" id="RU363034"/>
    </source>
</evidence>
<evidence type="ECO:0000256" key="1">
    <source>
        <dbReference type="ARBA" id="ARBA00004613"/>
    </source>
</evidence>
<keyword evidence="2" id="KW-0964">Secreted</keyword>
<dbReference type="PROSITE" id="PS00135">
    <property type="entry name" value="TRYPSIN_SER"/>
    <property type="match status" value="1"/>
</dbReference>
<feature type="signal peptide" evidence="5">
    <location>
        <begin position="1"/>
        <end position="24"/>
    </location>
</feature>
<dbReference type="PROSITE" id="PS50240">
    <property type="entry name" value="TRYPSIN_DOM"/>
    <property type="match status" value="1"/>
</dbReference>
<dbReference type="InterPro" id="IPR018114">
    <property type="entry name" value="TRYPSIN_HIS"/>
</dbReference>
<protein>
    <recommendedName>
        <fullName evidence="6">Peptidase S1 domain-containing protein</fullName>
    </recommendedName>
</protein>
<comment type="caution">
    <text evidence="7">The sequence shown here is derived from an EMBL/GenBank/DDBJ whole genome shotgun (WGS) entry which is preliminary data.</text>
</comment>
<dbReference type="FunFam" id="2.40.10.10:FF:000047">
    <property type="entry name" value="Trypsin eta"/>
    <property type="match status" value="1"/>
</dbReference>
<name>A0AAN8WPV9_HALRR</name>
<dbReference type="GO" id="GO:0016485">
    <property type="term" value="P:protein processing"/>
    <property type="evidence" value="ECO:0007669"/>
    <property type="project" value="UniProtKB-ARBA"/>
</dbReference>
<dbReference type="InterPro" id="IPR001254">
    <property type="entry name" value="Trypsin_dom"/>
</dbReference>
<dbReference type="PANTHER" id="PTHR24252">
    <property type="entry name" value="ACROSIN-RELATED"/>
    <property type="match status" value="1"/>
</dbReference>
<dbReference type="InterPro" id="IPR043504">
    <property type="entry name" value="Peptidase_S1_PA_chymotrypsin"/>
</dbReference>
<dbReference type="PRINTS" id="PR00722">
    <property type="entry name" value="CHYMOTRYPSIN"/>
</dbReference>
<dbReference type="Pfam" id="PF00089">
    <property type="entry name" value="Trypsin"/>
    <property type="match status" value="1"/>
</dbReference>
<dbReference type="InterPro" id="IPR033116">
    <property type="entry name" value="TRYPSIN_SER"/>
</dbReference>
<evidence type="ECO:0000313" key="8">
    <source>
        <dbReference type="Proteomes" id="UP001381693"/>
    </source>
</evidence>
<dbReference type="AlphaFoldDB" id="A0AAN8WPV9"/>
<dbReference type="InterPro" id="IPR009003">
    <property type="entry name" value="Peptidase_S1_PA"/>
</dbReference>
<feature type="domain" description="Peptidase S1" evidence="6">
    <location>
        <begin position="37"/>
        <end position="274"/>
    </location>
</feature>
<reference evidence="7 8" key="1">
    <citation type="submission" date="2023-11" db="EMBL/GenBank/DDBJ databases">
        <title>Halocaridina rubra genome assembly.</title>
        <authorList>
            <person name="Smith C."/>
        </authorList>
    </citation>
    <scope>NUCLEOTIDE SEQUENCE [LARGE SCALE GENOMIC DNA]</scope>
    <source>
        <strain evidence="7">EP-1</strain>
        <tissue evidence="7">Whole</tissue>
    </source>
</reference>
<organism evidence="7 8">
    <name type="scientific">Halocaridina rubra</name>
    <name type="common">Hawaiian red shrimp</name>
    <dbReference type="NCBI Taxonomy" id="373956"/>
    <lineage>
        <taxon>Eukaryota</taxon>
        <taxon>Metazoa</taxon>
        <taxon>Ecdysozoa</taxon>
        <taxon>Arthropoda</taxon>
        <taxon>Crustacea</taxon>
        <taxon>Multicrustacea</taxon>
        <taxon>Malacostraca</taxon>
        <taxon>Eumalacostraca</taxon>
        <taxon>Eucarida</taxon>
        <taxon>Decapoda</taxon>
        <taxon>Pleocyemata</taxon>
        <taxon>Caridea</taxon>
        <taxon>Atyoidea</taxon>
        <taxon>Atyidae</taxon>
        <taxon>Halocaridina</taxon>
    </lineage>
</organism>
<dbReference type="SUPFAM" id="SSF50494">
    <property type="entry name" value="Trypsin-like serine proteases"/>
    <property type="match status" value="1"/>
</dbReference>
<dbReference type="Proteomes" id="UP001381693">
    <property type="component" value="Unassembled WGS sequence"/>
</dbReference>
<keyword evidence="4" id="KW-0645">Protease</keyword>
<evidence type="ECO:0000256" key="5">
    <source>
        <dbReference type="SAM" id="SignalP"/>
    </source>
</evidence>
<gene>
    <name evidence="7" type="ORF">SK128_008055</name>
</gene>
<keyword evidence="8" id="KW-1185">Reference proteome</keyword>
<evidence type="ECO:0000313" key="7">
    <source>
        <dbReference type="EMBL" id="KAK7068051.1"/>
    </source>
</evidence>
<dbReference type="SMART" id="SM00020">
    <property type="entry name" value="Tryp_SPc"/>
    <property type="match status" value="1"/>
</dbReference>
<dbReference type="Gene3D" id="2.40.10.10">
    <property type="entry name" value="Trypsin-like serine proteases"/>
    <property type="match status" value="1"/>
</dbReference>
<feature type="chain" id="PRO_5042909572" description="Peptidase S1 domain-containing protein" evidence="5">
    <location>
        <begin position="25"/>
        <end position="277"/>
    </location>
</feature>
<proteinExistence type="predicted"/>
<dbReference type="GO" id="GO:0004252">
    <property type="term" value="F:serine-type endopeptidase activity"/>
    <property type="evidence" value="ECO:0007669"/>
    <property type="project" value="InterPro"/>
</dbReference>
<dbReference type="EMBL" id="JAXCGZ010017475">
    <property type="protein sequence ID" value="KAK7068051.1"/>
    <property type="molecule type" value="Genomic_DNA"/>
</dbReference>
<evidence type="ECO:0000259" key="6">
    <source>
        <dbReference type="PROSITE" id="PS50240"/>
    </source>
</evidence>
<keyword evidence="5" id="KW-0732">Signal</keyword>
<evidence type="ECO:0000256" key="3">
    <source>
        <dbReference type="ARBA" id="ARBA00023157"/>
    </source>
</evidence>
<sequence length="277" mass="29911">MDTQSLFSATKYFILFFIFKASLANPYIKSLESNTRIVGGSEVEPGSLPYMVAILFNNTENGGAVYFHCGGAIISNHHVLTAGHCIQGWSAYHFLVVAGAHDLFFPAATQVTHEVVEVSVQDLFYWEDGTAIPVNDVALLRVAEPFVFGDGIGPISVTQQDQEPAPLTPCTVAGWGSIVPGGPLSNVLRSVEVAVVEQQYCIESYQSRIKDTMLCAGYPTGQQDACQGDSGGPLVCNGVIEGVVSWGVGCAEPLNYGVYARVSYFSDWIEKHNYVPQ</sequence>
<dbReference type="PROSITE" id="PS00134">
    <property type="entry name" value="TRYPSIN_HIS"/>
    <property type="match status" value="1"/>
</dbReference>
<dbReference type="GO" id="GO:0005576">
    <property type="term" value="C:extracellular region"/>
    <property type="evidence" value="ECO:0007669"/>
    <property type="project" value="UniProtKB-SubCell"/>
</dbReference>
<dbReference type="PANTHER" id="PTHR24252:SF18">
    <property type="entry name" value="OVOCHYMASE 1"/>
    <property type="match status" value="1"/>
</dbReference>
<dbReference type="InterPro" id="IPR001314">
    <property type="entry name" value="Peptidase_S1A"/>
</dbReference>